<feature type="region of interest" description="Disordered" evidence="1">
    <location>
        <begin position="1014"/>
        <end position="1042"/>
    </location>
</feature>
<gene>
    <name evidence="2" type="ORF">SSLN_LOCUS18500</name>
</gene>
<evidence type="ECO:0000256" key="1">
    <source>
        <dbReference type="SAM" id="MobiDB-lite"/>
    </source>
</evidence>
<feature type="compositionally biased region" description="Pro residues" evidence="1">
    <location>
        <begin position="716"/>
        <end position="726"/>
    </location>
</feature>
<feature type="region of interest" description="Disordered" evidence="1">
    <location>
        <begin position="1"/>
        <end position="25"/>
    </location>
</feature>
<protein>
    <submittedName>
        <fullName evidence="2 4">Uncharacterized protein</fullName>
    </submittedName>
</protein>
<dbReference type="Proteomes" id="UP000275846">
    <property type="component" value="Unassembled WGS sequence"/>
</dbReference>
<dbReference type="WBParaSite" id="SSLN_0001919701-mRNA-1">
    <property type="protein sequence ID" value="SSLN_0001919701-mRNA-1"/>
    <property type="gene ID" value="SSLN_0001919701"/>
</dbReference>
<reference evidence="2 3" key="2">
    <citation type="submission" date="2018-11" db="EMBL/GenBank/DDBJ databases">
        <authorList>
            <consortium name="Pathogen Informatics"/>
        </authorList>
    </citation>
    <scope>NUCLEOTIDE SEQUENCE [LARGE SCALE GENOMIC DNA]</scope>
    <source>
        <strain evidence="2 3">NST_G2</strain>
    </source>
</reference>
<proteinExistence type="predicted"/>
<evidence type="ECO:0000313" key="2">
    <source>
        <dbReference type="EMBL" id="VDM04886.1"/>
    </source>
</evidence>
<feature type="region of interest" description="Disordered" evidence="1">
    <location>
        <begin position="647"/>
        <end position="726"/>
    </location>
</feature>
<feature type="compositionally biased region" description="Polar residues" evidence="1">
    <location>
        <begin position="686"/>
        <end position="703"/>
    </location>
</feature>
<feature type="compositionally biased region" description="Pro residues" evidence="1">
    <location>
        <begin position="669"/>
        <end position="679"/>
    </location>
</feature>
<keyword evidence="3" id="KW-1185">Reference proteome</keyword>
<evidence type="ECO:0000313" key="3">
    <source>
        <dbReference type="Proteomes" id="UP000275846"/>
    </source>
</evidence>
<feature type="region of interest" description="Disordered" evidence="1">
    <location>
        <begin position="787"/>
        <end position="832"/>
    </location>
</feature>
<dbReference type="OrthoDB" id="6258948at2759"/>
<reference evidence="4" key="1">
    <citation type="submission" date="2016-06" db="UniProtKB">
        <authorList>
            <consortium name="WormBaseParasite"/>
        </authorList>
    </citation>
    <scope>IDENTIFICATION</scope>
</reference>
<feature type="compositionally biased region" description="Polar residues" evidence="1">
    <location>
        <begin position="1026"/>
        <end position="1040"/>
    </location>
</feature>
<dbReference type="AlphaFoldDB" id="A0A183TPV2"/>
<sequence length="1076" mass="116727">MQCRPKNLANLMQSPPNAAEGPPKSFARVNFSERQRSTFQTSSHEGESTFLPQKNLSACKPLTDSSGVDIGWLYSSPQTPAPRMLRLKVRDLIQQENCDNNFRYAVDQPSKLVRIECLKPGCRCVLKQEPALALKIVCNITLVRGMWSSASSGLSHKSLTPSITSTPLRSHQSDRSEAQFLHSVIKSGDSNKQSSRACLRLTPEASSVLASEQIPLILTSCFPFWFELLSKANMGPGDFCQSRGPSLNLWKSAKAVWKARPSLFLLLKPARCFFSTNAVGDCEKELKQDTSVPLNTSSVLNLHPGTMLRLIDCRICRIIVAPQMASTTFYPSFVSMLQCEVVGARSLARYASMTSLPPDDALQAFASGPRFVYLPLDDNSVLFSPIATQPPNARDINASTAAWPYTGAHSVLSLLSNFQLPISVRPLLSNSLANWPSSASSTAPHNDSGACLTLSSCYHGDLIFLEPISDCVDRMNQTIAPSSSSSRFFVVTTEMLSQHRFLVASPTSTQAYSQQLKVHASRVAHFLAAIHPAFGLNYLLKYLEDATHCSAVGPVHCALSETLGPPGEFGGAAGASHMAVGSIAAVTALQNNEVILDAHETTTQDHYKPSKSPTVETDEARSLRLQAQLNEIDIIYQYVRTGRFPKSYVGQNDCQKGGVDGRLFSNYPLPEPPPPPPPHTQRRSTRGSFSQNSFYKCTPSSPRANIPTRRDVRALLPPPPPPPPPPPLRFCNNMTRRDFLDAKCVNGYPHLVPPPRAAISNNRRKPSTSNDYTIPYLMSQLDQRSTAITTPPTGVQPAAGDGNHHGVRSTYLKTSDSPTESGFFQQDESSTSNLAQLRRQVVGLSPRRYDPASNRPVGEYSEGGSSGVVLRNQLSIPLPADYQKADILSLRVGASPCTRQQICTPVTSRYVSAVVTPDICSSFYSNRTDQGILSAGVRRQDPGNSSARFQISPSVVCPDPGDLRQMCAAATAAASSFRTIDQLRLPLLPKGPARTSAVTSQPYCLLNSMSERVNSSPDTGLGGDSGPNSVAQPASASRGANENPLKAALPEDLSCHSPSLSVARALNNFNFLKRVV</sequence>
<accession>A0A183TPV2</accession>
<evidence type="ECO:0000313" key="4">
    <source>
        <dbReference type="WBParaSite" id="SSLN_0001919701-mRNA-1"/>
    </source>
</evidence>
<dbReference type="EMBL" id="UYSU01044574">
    <property type="protein sequence ID" value="VDM04886.1"/>
    <property type="molecule type" value="Genomic_DNA"/>
</dbReference>
<name>A0A183TPV2_SCHSO</name>
<feature type="compositionally biased region" description="Polar residues" evidence="1">
    <location>
        <begin position="811"/>
        <end position="832"/>
    </location>
</feature>
<organism evidence="4">
    <name type="scientific">Schistocephalus solidus</name>
    <name type="common">Tapeworm</name>
    <dbReference type="NCBI Taxonomy" id="70667"/>
    <lineage>
        <taxon>Eukaryota</taxon>
        <taxon>Metazoa</taxon>
        <taxon>Spiralia</taxon>
        <taxon>Lophotrochozoa</taxon>
        <taxon>Platyhelminthes</taxon>
        <taxon>Cestoda</taxon>
        <taxon>Eucestoda</taxon>
        <taxon>Diphyllobothriidea</taxon>
        <taxon>Diphyllobothriidae</taxon>
        <taxon>Schistocephalus</taxon>
    </lineage>
</organism>